<dbReference type="InterPro" id="IPR001841">
    <property type="entry name" value="Znf_RING"/>
</dbReference>
<dbReference type="PROSITE" id="PS50088">
    <property type="entry name" value="ANK_REPEAT"/>
    <property type="match status" value="3"/>
</dbReference>
<dbReference type="InterPro" id="IPR036420">
    <property type="entry name" value="BRCT_dom_sf"/>
</dbReference>
<feature type="region of interest" description="Disordered" evidence="8">
    <location>
        <begin position="101"/>
        <end position="121"/>
    </location>
</feature>
<dbReference type="Proteomes" id="UP000502823">
    <property type="component" value="Unassembled WGS sequence"/>
</dbReference>
<dbReference type="SMART" id="SM00248">
    <property type="entry name" value="ANK"/>
    <property type="match status" value="3"/>
</dbReference>
<dbReference type="Pfam" id="PF12796">
    <property type="entry name" value="Ank_2"/>
    <property type="match status" value="1"/>
</dbReference>
<dbReference type="InterPro" id="IPR013083">
    <property type="entry name" value="Znf_RING/FYVE/PHD"/>
</dbReference>
<organism evidence="11 12">
    <name type="scientific">Coptotermes formosanus</name>
    <name type="common">Formosan subterranean termite</name>
    <dbReference type="NCBI Taxonomy" id="36987"/>
    <lineage>
        <taxon>Eukaryota</taxon>
        <taxon>Metazoa</taxon>
        <taxon>Ecdysozoa</taxon>
        <taxon>Arthropoda</taxon>
        <taxon>Hexapoda</taxon>
        <taxon>Insecta</taxon>
        <taxon>Pterygota</taxon>
        <taxon>Neoptera</taxon>
        <taxon>Polyneoptera</taxon>
        <taxon>Dictyoptera</taxon>
        <taxon>Blattodea</taxon>
        <taxon>Blattoidea</taxon>
        <taxon>Termitoidae</taxon>
        <taxon>Rhinotermitidae</taxon>
        <taxon>Coptotermes</taxon>
    </lineage>
</organism>
<evidence type="ECO:0000256" key="1">
    <source>
        <dbReference type="ARBA" id="ARBA00022723"/>
    </source>
</evidence>
<dbReference type="GO" id="GO:0085020">
    <property type="term" value="P:protein K6-linked ubiquitination"/>
    <property type="evidence" value="ECO:0007669"/>
    <property type="project" value="TreeGrafter"/>
</dbReference>
<dbReference type="InterPro" id="IPR002110">
    <property type="entry name" value="Ankyrin_rpt"/>
</dbReference>
<feature type="domain" description="BRCT" evidence="10">
    <location>
        <begin position="288"/>
        <end position="374"/>
    </location>
</feature>
<dbReference type="PROSITE" id="PS50297">
    <property type="entry name" value="ANK_REP_REGION"/>
    <property type="match status" value="3"/>
</dbReference>
<name>A0A6L2PIX7_COPFO</name>
<dbReference type="PROSITE" id="PS00518">
    <property type="entry name" value="ZF_RING_1"/>
    <property type="match status" value="1"/>
</dbReference>
<dbReference type="PANTHER" id="PTHR24171:SF8">
    <property type="entry name" value="BRCA1-ASSOCIATED RING DOMAIN PROTEIN 1"/>
    <property type="match status" value="1"/>
</dbReference>
<keyword evidence="3 7" id="KW-0863">Zinc-finger</keyword>
<feature type="region of interest" description="Disordered" evidence="8">
    <location>
        <begin position="377"/>
        <end position="400"/>
    </location>
</feature>
<reference evidence="12" key="1">
    <citation type="submission" date="2020-01" db="EMBL/GenBank/DDBJ databases">
        <title>Draft genome sequence of the Termite Coptotermes fromosanus.</title>
        <authorList>
            <person name="Itakura S."/>
            <person name="Yosikawa Y."/>
            <person name="Umezawa K."/>
        </authorList>
    </citation>
    <scope>NUCLEOTIDE SEQUENCE [LARGE SCALE GENOMIC DNA]</scope>
</reference>
<dbReference type="GO" id="GO:0008270">
    <property type="term" value="F:zinc ion binding"/>
    <property type="evidence" value="ECO:0007669"/>
    <property type="project" value="UniProtKB-KW"/>
</dbReference>
<evidence type="ECO:0008006" key="13">
    <source>
        <dbReference type="Google" id="ProtNLM"/>
    </source>
</evidence>
<evidence type="ECO:0000256" key="8">
    <source>
        <dbReference type="SAM" id="MobiDB-lite"/>
    </source>
</evidence>
<dbReference type="Gene3D" id="3.30.40.10">
    <property type="entry name" value="Zinc/RING finger domain, C3HC4 (zinc finger)"/>
    <property type="match status" value="1"/>
</dbReference>
<feature type="repeat" description="ANK" evidence="6">
    <location>
        <begin position="213"/>
        <end position="245"/>
    </location>
</feature>
<dbReference type="GO" id="GO:0031436">
    <property type="term" value="C:BRCA1-BARD1 complex"/>
    <property type="evidence" value="ECO:0007669"/>
    <property type="project" value="TreeGrafter"/>
</dbReference>
<dbReference type="SUPFAM" id="SSF57850">
    <property type="entry name" value="RING/U-box"/>
    <property type="match status" value="1"/>
</dbReference>
<dbReference type="SMART" id="SM00292">
    <property type="entry name" value="BRCT"/>
    <property type="match status" value="1"/>
</dbReference>
<dbReference type="GO" id="GO:0004842">
    <property type="term" value="F:ubiquitin-protein transferase activity"/>
    <property type="evidence" value="ECO:0007669"/>
    <property type="project" value="TreeGrafter"/>
</dbReference>
<evidence type="ECO:0000256" key="2">
    <source>
        <dbReference type="ARBA" id="ARBA00022737"/>
    </source>
</evidence>
<feature type="repeat" description="ANK" evidence="6">
    <location>
        <begin position="180"/>
        <end position="212"/>
    </location>
</feature>
<feature type="compositionally biased region" description="Basic and acidic residues" evidence="8">
    <location>
        <begin position="381"/>
        <end position="400"/>
    </location>
</feature>
<dbReference type="InterPro" id="IPR001357">
    <property type="entry name" value="BRCT_dom"/>
</dbReference>
<evidence type="ECO:0000256" key="4">
    <source>
        <dbReference type="ARBA" id="ARBA00022833"/>
    </source>
</evidence>
<evidence type="ECO:0000313" key="11">
    <source>
        <dbReference type="EMBL" id="GFG32493.1"/>
    </source>
</evidence>
<keyword evidence="2" id="KW-0677">Repeat</keyword>
<dbReference type="SUPFAM" id="SSF48403">
    <property type="entry name" value="Ankyrin repeat"/>
    <property type="match status" value="1"/>
</dbReference>
<protein>
    <recommendedName>
        <fullName evidence="13">BRCA1-associated RING domain protein 1</fullName>
    </recommendedName>
</protein>
<dbReference type="SUPFAM" id="SSF52113">
    <property type="entry name" value="BRCT domain"/>
    <property type="match status" value="1"/>
</dbReference>
<dbReference type="InParanoid" id="A0A6L2PIX7"/>
<evidence type="ECO:0000256" key="3">
    <source>
        <dbReference type="ARBA" id="ARBA00022771"/>
    </source>
</evidence>
<feature type="domain" description="RING-type" evidence="9">
    <location>
        <begin position="2"/>
        <end position="21"/>
    </location>
</feature>
<dbReference type="PANTHER" id="PTHR24171">
    <property type="entry name" value="ANKYRIN REPEAT DOMAIN-CONTAINING PROTEIN 39-RELATED"/>
    <property type="match status" value="1"/>
</dbReference>
<dbReference type="AlphaFoldDB" id="A0A6L2PIX7"/>
<evidence type="ECO:0000259" key="9">
    <source>
        <dbReference type="PROSITE" id="PS50089"/>
    </source>
</evidence>
<keyword evidence="4" id="KW-0862">Zinc</keyword>
<dbReference type="OrthoDB" id="2384350at2759"/>
<evidence type="ECO:0000256" key="5">
    <source>
        <dbReference type="ARBA" id="ARBA00023043"/>
    </source>
</evidence>
<evidence type="ECO:0000259" key="10">
    <source>
        <dbReference type="PROSITE" id="PS50172"/>
    </source>
</evidence>
<dbReference type="PROSITE" id="PS50089">
    <property type="entry name" value="ZF_RING_2"/>
    <property type="match status" value="1"/>
</dbReference>
<dbReference type="EMBL" id="BLKM01000369">
    <property type="protein sequence ID" value="GFG32493.1"/>
    <property type="molecule type" value="Genomic_DNA"/>
</dbReference>
<keyword evidence="5 6" id="KW-0040">ANK repeat</keyword>
<keyword evidence="12" id="KW-1185">Reference proteome</keyword>
<evidence type="ECO:0000256" key="6">
    <source>
        <dbReference type="PROSITE-ProRule" id="PRU00023"/>
    </source>
</evidence>
<gene>
    <name evidence="11" type="ORF">Cfor_04326</name>
</gene>
<evidence type="ECO:0000313" key="12">
    <source>
        <dbReference type="Proteomes" id="UP000502823"/>
    </source>
</evidence>
<dbReference type="PROSITE" id="PS50172">
    <property type="entry name" value="BRCT"/>
    <property type="match status" value="1"/>
</dbReference>
<dbReference type="Gene3D" id="1.25.40.20">
    <property type="entry name" value="Ankyrin repeat-containing domain"/>
    <property type="match status" value="1"/>
</dbReference>
<comment type="caution">
    <text evidence="11">The sequence shown here is derived from an EMBL/GenBank/DDBJ whole genome shotgun (WGS) entry which is preliminary data.</text>
</comment>
<feature type="repeat" description="ANK" evidence="6">
    <location>
        <begin position="147"/>
        <end position="179"/>
    </location>
</feature>
<dbReference type="PRINTS" id="PR01415">
    <property type="entry name" value="ANKYRIN"/>
</dbReference>
<dbReference type="Gene3D" id="3.40.50.10190">
    <property type="entry name" value="BRCT domain"/>
    <property type="match status" value="1"/>
</dbReference>
<dbReference type="InterPro" id="IPR017907">
    <property type="entry name" value="Znf_RING_CS"/>
</dbReference>
<dbReference type="Pfam" id="PF00533">
    <property type="entry name" value="BRCT"/>
    <property type="match status" value="1"/>
</dbReference>
<dbReference type="GO" id="GO:0070531">
    <property type="term" value="C:BRCA1-A complex"/>
    <property type="evidence" value="ECO:0007669"/>
    <property type="project" value="TreeGrafter"/>
</dbReference>
<evidence type="ECO:0000256" key="7">
    <source>
        <dbReference type="PROSITE-ProRule" id="PRU00175"/>
    </source>
</evidence>
<dbReference type="InterPro" id="IPR036770">
    <property type="entry name" value="Ankyrin_rpt-contain_sf"/>
</dbReference>
<proteinExistence type="predicted"/>
<sequence length="400" mass="43891">MCGHFFCKACIRANENDCPTCGVPSLASEITSDRLVTNLIVGWKKICGIVGLEGVSCLDLHTAVSEIKNDFAKSDHNTENSKALKRISETTQERILTEEPVTKKRKQNKRKEPCMYDTQKSSTVTVVRKSRTSGNAAAKDINRRNVKGETQLHVACIKGKLEDVKTLLVDGANPNTKDHAGWTPLLEAVHHGFVDITELLLKYGAMVNVPGCDNITPLHEAVLSNKLDIVKLLVMYGADAEARDVSGKTPRDISKTEEMLTALNSGGSVAVTKPLAERKVESLDPGHIILFGCGLDKQDQKQLMTLTQQLKLKMMQSYSSEVTHIVVPTDANVVCSASYDIIQGILQGKWIVNCSWLSVCLKTGKLVHPQGFEVRGTSHFPDSDAPRRGRMNADKQVIES</sequence>
<keyword evidence="1" id="KW-0479">Metal-binding</keyword>
<dbReference type="CDD" id="cd17734">
    <property type="entry name" value="BRCT_Bard1_rpt1"/>
    <property type="match status" value="1"/>
</dbReference>
<accession>A0A6L2PIX7</accession>